<dbReference type="PANTHER" id="PTHR15071">
    <property type="entry name" value="MANNOSE-6-PHOSPHATE RECEPTOR FAMILY MEMBER"/>
    <property type="match status" value="1"/>
</dbReference>
<evidence type="ECO:0000256" key="3">
    <source>
        <dbReference type="ARBA" id="ARBA00022729"/>
    </source>
</evidence>
<dbReference type="GO" id="GO:0000139">
    <property type="term" value="C:Golgi membrane"/>
    <property type="evidence" value="ECO:0007669"/>
    <property type="project" value="UniProtKB-SubCell"/>
</dbReference>
<name>A0A6P4YPT4_BRABE</name>
<dbReference type="KEGG" id="bbel:109469592"/>
<reference evidence="10" key="1">
    <citation type="submission" date="2025-08" db="UniProtKB">
        <authorList>
            <consortium name="RefSeq"/>
        </authorList>
    </citation>
    <scope>IDENTIFICATION</scope>
    <source>
        <tissue evidence="10">Gonad</tissue>
    </source>
</reference>
<evidence type="ECO:0000256" key="5">
    <source>
        <dbReference type="ARBA" id="ARBA00022989"/>
    </source>
</evidence>
<gene>
    <name evidence="10" type="primary">LOC109469592</name>
</gene>
<feature type="transmembrane region" description="Helical" evidence="7">
    <location>
        <begin position="191"/>
        <end position="213"/>
    </location>
</feature>
<keyword evidence="5 7" id="KW-1133">Transmembrane helix</keyword>
<feature type="chain" id="PRO_5027789406" evidence="8">
    <location>
        <begin position="28"/>
        <end position="263"/>
    </location>
</feature>
<evidence type="ECO:0000256" key="4">
    <source>
        <dbReference type="ARBA" id="ARBA00022927"/>
    </source>
</evidence>
<dbReference type="RefSeq" id="XP_019623689.1">
    <property type="nucleotide sequence ID" value="XM_019768130.1"/>
</dbReference>
<dbReference type="Gene3D" id="2.70.130.10">
    <property type="entry name" value="Mannose-6-phosphate receptor binding domain"/>
    <property type="match status" value="1"/>
</dbReference>
<evidence type="ECO:0000256" key="6">
    <source>
        <dbReference type="ARBA" id="ARBA00023136"/>
    </source>
</evidence>
<dbReference type="GeneID" id="109469592"/>
<comment type="subcellular location">
    <subcellularLocation>
        <location evidence="1">Preautophagosomal structure membrane</location>
        <topology evidence="1">Single-pass type I membrane protein</topology>
    </subcellularLocation>
</comment>
<dbReference type="FunFam" id="2.70.130.10:FF:000029">
    <property type="entry name" value="uncharacterized protein LOC100184158"/>
    <property type="match status" value="1"/>
</dbReference>
<evidence type="ECO:0000256" key="7">
    <source>
        <dbReference type="SAM" id="Phobius"/>
    </source>
</evidence>
<keyword evidence="4" id="KW-0813">Transport</keyword>
<dbReference type="SUPFAM" id="SSF50911">
    <property type="entry name" value="Mannose 6-phosphate receptor domain"/>
    <property type="match status" value="1"/>
</dbReference>
<keyword evidence="9" id="KW-1185">Reference proteome</keyword>
<keyword evidence="4" id="KW-0653">Protein transport</keyword>
<evidence type="ECO:0000256" key="1">
    <source>
        <dbReference type="ARBA" id="ARBA00004472"/>
    </source>
</evidence>
<evidence type="ECO:0000313" key="10">
    <source>
        <dbReference type="RefSeq" id="XP_019623689.1"/>
    </source>
</evidence>
<keyword evidence="2 7" id="KW-0812">Transmembrane</keyword>
<keyword evidence="3 8" id="KW-0732">Signal</keyword>
<evidence type="ECO:0000256" key="8">
    <source>
        <dbReference type="SAM" id="SignalP"/>
    </source>
</evidence>
<dbReference type="AlphaFoldDB" id="A0A6P4YPT4"/>
<dbReference type="Pfam" id="PF09451">
    <property type="entry name" value="ATG27"/>
    <property type="match status" value="1"/>
</dbReference>
<sequence length="263" mass="28210">MKTFVMCETKFPAIVLVSLIQVGAVLSQDLSCNKTGPCSCVMSDGSGEVNLRPLATGNPTFKDFPAITYPDEYLYSWNPCEPFSQGSTCEDVAVCQKTKNGSNEYDLGHQSSVQFQAGRADDTGEAVVLVMYVTEDQLRVTLVQLQCTTGDTNFTVVGAIPANTIIYHFILGSPCACPGAGPNCAESGLSIGSLICISVLAAVTVYLTFGSILKVAVKKKTGWEAIPNDDFWKNLLGCIKEGCIYTTSSCRRLVKGNTDYSTI</sequence>
<keyword evidence="6 7" id="KW-0472">Membrane</keyword>
<dbReference type="Proteomes" id="UP000515135">
    <property type="component" value="Unplaced"/>
</dbReference>
<dbReference type="InterPro" id="IPR018939">
    <property type="entry name" value="Autophagy-rel_prot_27"/>
</dbReference>
<protein>
    <submittedName>
        <fullName evidence="10">Uncharacterized protein LOC109469592</fullName>
    </submittedName>
</protein>
<accession>A0A6P4YPT4</accession>
<evidence type="ECO:0000313" key="9">
    <source>
        <dbReference type="Proteomes" id="UP000515135"/>
    </source>
</evidence>
<dbReference type="GO" id="GO:0005802">
    <property type="term" value="C:trans-Golgi network"/>
    <property type="evidence" value="ECO:0007669"/>
    <property type="project" value="TreeGrafter"/>
</dbReference>
<proteinExistence type="predicted"/>
<evidence type="ECO:0000256" key="2">
    <source>
        <dbReference type="ARBA" id="ARBA00022692"/>
    </source>
</evidence>
<organism evidence="9 10">
    <name type="scientific">Branchiostoma belcheri</name>
    <name type="common">Amphioxus</name>
    <dbReference type="NCBI Taxonomy" id="7741"/>
    <lineage>
        <taxon>Eukaryota</taxon>
        <taxon>Metazoa</taxon>
        <taxon>Chordata</taxon>
        <taxon>Cephalochordata</taxon>
        <taxon>Leptocardii</taxon>
        <taxon>Amphioxiformes</taxon>
        <taxon>Branchiostomatidae</taxon>
        <taxon>Branchiostoma</taxon>
    </lineage>
</organism>
<dbReference type="InterPro" id="IPR009011">
    <property type="entry name" value="Man6P_isomerase_rcpt-bd_dom_sf"/>
</dbReference>
<dbReference type="PANTHER" id="PTHR15071:SF0">
    <property type="entry name" value="MANNOSE 6-PHOSPHATE RECEPTOR-LIKE PROTEIN 1"/>
    <property type="match status" value="1"/>
</dbReference>
<feature type="signal peptide" evidence="8">
    <location>
        <begin position="1"/>
        <end position="27"/>
    </location>
</feature>
<dbReference type="OrthoDB" id="9986415at2759"/>